<feature type="domain" description="AMP-dependent ligase C-terminal" evidence="13">
    <location>
        <begin position="336"/>
        <end position="429"/>
    </location>
</feature>
<dbReference type="PANTHER" id="PTHR43439">
    <property type="entry name" value="PHENYLACETATE-COENZYME A LIGASE"/>
    <property type="match status" value="1"/>
</dbReference>
<evidence type="ECO:0000256" key="7">
    <source>
        <dbReference type="ARBA" id="ARBA00061566"/>
    </source>
</evidence>
<comment type="pathway">
    <text evidence="6 11">Aromatic compound metabolism; phenylacetate degradation.</text>
</comment>
<dbReference type="AlphaFoldDB" id="A0A7C5KD58"/>
<comment type="caution">
    <text evidence="14">The sequence shown here is derived from an EMBL/GenBank/DDBJ whole genome shotgun (WGS) entry which is preliminary data.</text>
</comment>
<evidence type="ECO:0000256" key="9">
    <source>
        <dbReference type="ARBA" id="ARBA00068695"/>
    </source>
</evidence>
<dbReference type="InterPro" id="IPR045851">
    <property type="entry name" value="AMP-bd_C_sf"/>
</dbReference>
<keyword evidence="5 11" id="KW-0547">Nucleotide-binding</keyword>
<evidence type="ECO:0000256" key="8">
    <source>
        <dbReference type="ARBA" id="ARBA00066629"/>
    </source>
</evidence>
<dbReference type="FunFam" id="3.40.50.12780:FF:000016">
    <property type="entry name" value="Phenylacetate-coenzyme A ligase"/>
    <property type="match status" value="1"/>
</dbReference>
<dbReference type="GO" id="GO:0000166">
    <property type="term" value="F:nucleotide binding"/>
    <property type="evidence" value="ECO:0007669"/>
    <property type="project" value="UniProtKB-KW"/>
</dbReference>
<comment type="function">
    <text evidence="11">Catalyzes the activation of phenylacetic acid (PA) to phenylacetyl-CoA (PA-CoA).</text>
</comment>
<comment type="catalytic activity">
    <reaction evidence="11">
        <text>2-phenylacetate + ATP + CoA = phenylacetyl-CoA + AMP + diphosphate</text>
        <dbReference type="Rhea" id="RHEA:20956"/>
        <dbReference type="ChEBI" id="CHEBI:18401"/>
        <dbReference type="ChEBI" id="CHEBI:30616"/>
        <dbReference type="ChEBI" id="CHEBI:33019"/>
        <dbReference type="ChEBI" id="CHEBI:57287"/>
        <dbReference type="ChEBI" id="CHEBI:57390"/>
        <dbReference type="ChEBI" id="CHEBI:456215"/>
        <dbReference type="EC" id="6.2.1.30"/>
    </reaction>
</comment>
<evidence type="ECO:0000259" key="12">
    <source>
        <dbReference type="Pfam" id="PF00501"/>
    </source>
</evidence>
<dbReference type="PANTHER" id="PTHR43439:SF2">
    <property type="entry name" value="ENZYME, PUTATIVE (JCVI)-RELATED"/>
    <property type="match status" value="1"/>
</dbReference>
<dbReference type="InterPro" id="IPR042099">
    <property type="entry name" value="ANL_N_sf"/>
</dbReference>
<sequence>MQFWDEKIEKLPRNQLEKLQLERLKKTVKRIYLKVPVYRKKFKELGISPSDIKSLEDIKKLPFTTKEDLYFDYPYGLLSVPHEKLIRLHTSSGTTGKPKAIFFSKRDIKQSAELIARCLVMTGSVRGDILQNIMTYGLFTGAFVMHYGAEKVGILVIPAGPGNTEKQINLMKDFGTTIIHVTPSYALYLASYMYDKGIDPKKELKLKRGYLGAEPYSEETRRKIENMLGIDIYNCYGLTEMNGPGVGFECPFKDGLHIWEDNFFMEVINPETGENVPEGQIGELVLTTLNREAMPLLRYRTRDLTKIIPEPCKCGRTHRRITRILGRSDDMFIVKGVNIFPQQIEQVLMGIKGVAQNYQIILESYDEMIIRVEIDREVFDGKIEHLIQLKEKITENIRSATMVKPKVELLEPNTLPISEGKARRVIDKRTI</sequence>
<name>A0A7C5KD58_9BACT</name>
<comment type="subunit">
    <text evidence="1">Monomer.</text>
</comment>
<keyword evidence="2" id="KW-0596">Phosphopantetheine</keyword>
<dbReference type="Pfam" id="PF00501">
    <property type="entry name" value="AMP-binding"/>
    <property type="match status" value="1"/>
</dbReference>
<organism evidence="14">
    <name type="scientific">Thermodesulfobium narugense</name>
    <dbReference type="NCBI Taxonomy" id="184064"/>
    <lineage>
        <taxon>Bacteria</taxon>
        <taxon>Pseudomonadati</taxon>
        <taxon>Thermodesulfobiota</taxon>
        <taxon>Thermodesulfobiia</taxon>
        <taxon>Thermodesulfobiales</taxon>
        <taxon>Thermodesulfobiaceae</taxon>
        <taxon>Thermodesulfobium</taxon>
    </lineage>
</organism>
<evidence type="ECO:0000256" key="10">
    <source>
        <dbReference type="ARBA" id="ARBA00075111"/>
    </source>
</evidence>
<dbReference type="EMBL" id="DRUY01000062">
    <property type="protein sequence ID" value="HHI65263.1"/>
    <property type="molecule type" value="Genomic_DNA"/>
</dbReference>
<evidence type="ECO:0000256" key="5">
    <source>
        <dbReference type="ARBA" id="ARBA00022741"/>
    </source>
</evidence>
<dbReference type="SUPFAM" id="SSF56801">
    <property type="entry name" value="Acetyl-CoA synthetase-like"/>
    <property type="match status" value="1"/>
</dbReference>
<evidence type="ECO:0000256" key="11">
    <source>
        <dbReference type="PIRNR" id="PIRNR006444"/>
    </source>
</evidence>
<evidence type="ECO:0000259" key="13">
    <source>
        <dbReference type="Pfam" id="PF14535"/>
    </source>
</evidence>
<feature type="domain" description="AMP-dependent synthetase/ligase" evidence="12">
    <location>
        <begin position="80"/>
        <end position="286"/>
    </location>
</feature>
<accession>A0A7C5KD58</accession>
<dbReference type="GO" id="GO:0010124">
    <property type="term" value="P:phenylacetate catabolic process"/>
    <property type="evidence" value="ECO:0007669"/>
    <property type="project" value="UniProtKB-UniRule"/>
</dbReference>
<dbReference type="InterPro" id="IPR028154">
    <property type="entry name" value="AMP-dep_Lig_C"/>
</dbReference>
<evidence type="ECO:0000256" key="1">
    <source>
        <dbReference type="ARBA" id="ARBA00011245"/>
    </source>
</evidence>
<evidence type="ECO:0000256" key="6">
    <source>
        <dbReference type="ARBA" id="ARBA00060591"/>
    </source>
</evidence>
<dbReference type="InterPro" id="IPR011880">
    <property type="entry name" value="PA_CoA_ligase"/>
</dbReference>
<protein>
    <recommendedName>
        <fullName evidence="9 11">Phenylacetate-coenzyme A ligase</fullName>
        <ecNumber evidence="8 11">6.2.1.30</ecNumber>
    </recommendedName>
    <alternativeName>
        <fullName evidence="10 11">Phenylacetyl-CoA ligase</fullName>
    </alternativeName>
</protein>
<dbReference type="Gene3D" id="3.40.50.12780">
    <property type="entry name" value="N-terminal domain of ligase-like"/>
    <property type="match status" value="1"/>
</dbReference>
<dbReference type="CDD" id="cd05913">
    <property type="entry name" value="PaaK"/>
    <property type="match status" value="1"/>
</dbReference>
<dbReference type="Gene3D" id="3.30.300.30">
    <property type="match status" value="1"/>
</dbReference>
<keyword evidence="3" id="KW-0597">Phosphoprotein</keyword>
<reference evidence="14" key="1">
    <citation type="journal article" date="2020" name="mSystems">
        <title>Genome- and Community-Level Interaction Insights into Carbon Utilization and Element Cycling Functions of Hydrothermarchaeota in Hydrothermal Sediment.</title>
        <authorList>
            <person name="Zhou Z."/>
            <person name="Liu Y."/>
            <person name="Xu W."/>
            <person name="Pan J."/>
            <person name="Luo Z.H."/>
            <person name="Li M."/>
        </authorList>
    </citation>
    <scope>NUCLEOTIDE SEQUENCE [LARGE SCALE GENOMIC DNA]</scope>
    <source>
        <strain evidence="14">SpSt-1019</strain>
    </source>
</reference>
<evidence type="ECO:0000313" key="14">
    <source>
        <dbReference type="EMBL" id="HHI65263.1"/>
    </source>
</evidence>
<proteinExistence type="inferred from homology"/>
<evidence type="ECO:0000256" key="3">
    <source>
        <dbReference type="ARBA" id="ARBA00022553"/>
    </source>
</evidence>
<dbReference type="GO" id="GO:0047475">
    <property type="term" value="F:phenylacetate-CoA ligase activity"/>
    <property type="evidence" value="ECO:0007669"/>
    <property type="project" value="UniProtKB-EC"/>
</dbReference>
<evidence type="ECO:0000256" key="4">
    <source>
        <dbReference type="ARBA" id="ARBA00022598"/>
    </source>
</evidence>
<gene>
    <name evidence="14" type="ORF">ENL70_01770</name>
</gene>
<dbReference type="InterPro" id="IPR051414">
    <property type="entry name" value="Adenylate-forming_Reductase"/>
</dbReference>
<dbReference type="InterPro" id="IPR000873">
    <property type="entry name" value="AMP-dep_synth/lig_dom"/>
</dbReference>
<dbReference type="UniPathway" id="UPA00930"/>
<keyword evidence="4 11" id="KW-0436">Ligase</keyword>
<dbReference type="PIRSF" id="PIRSF006444">
    <property type="entry name" value="PaaK"/>
    <property type="match status" value="1"/>
</dbReference>
<evidence type="ECO:0000256" key="2">
    <source>
        <dbReference type="ARBA" id="ARBA00022450"/>
    </source>
</evidence>
<dbReference type="Pfam" id="PF14535">
    <property type="entry name" value="AMP-binding_C_2"/>
    <property type="match status" value="1"/>
</dbReference>
<comment type="similarity">
    <text evidence="7 11">Belongs to the phenylacetyl-CoA ligase family.</text>
</comment>
<dbReference type="EC" id="6.2.1.30" evidence="8 11"/>